<dbReference type="GO" id="GO:0071949">
    <property type="term" value="F:FAD binding"/>
    <property type="evidence" value="ECO:0007669"/>
    <property type="project" value="InterPro"/>
</dbReference>
<comment type="caution">
    <text evidence="5">The sequence shown here is derived from an EMBL/GenBank/DDBJ whole genome shotgun (WGS) entry which is preliminary data.</text>
</comment>
<feature type="domain" description="FAD-binding" evidence="4">
    <location>
        <begin position="6"/>
        <end position="343"/>
    </location>
</feature>
<dbReference type="InterPro" id="IPR050641">
    <property type="entry name" value="RIFMO-like"/>
</dbReference>
<keyword evidence="2" id="KW-0285">Flavoprotein</keyword>
<comment type="cofactor">
    <cofactor evidence="1">
        <name>FAD</name>
        <dbReference type="ChEBI" id="CHEBI:57692"/>
    </cofactor>
</comment>
<evidence type="ECO:0000256" key="2">
    <source>
        <dbReference type="ARBA" id="ARBA00022630"/>
    </source>
</evidence>
<sequence length="537" mass="57673">MIDTRPVLIVGAGPTGLTAAVELSRMGVPVRVVDRAPGPATTSRALAVHARTLELLAPRGVGDELLALGNRVRATTLHGRGGRLASMRLDMVPSHYNYILMVPQSETERLLRERLAHQGGHVEQGVEMVDLAQPPDGGVHAVLRHPDGREEAVEAAFLISAEGAHSTARRILNLPFAGRALAQGFALADLRVDADLPEDELSIFLAPDGFAAAFPMGGHRFRLMAADPADRDKDAPPPSLAEVQAIYDHVSPVPATLRDLNWSSHFRVNSRHLSTLRVGRVFLGGDAAHVHSPAGGQGMNAGIQDMVNLCWKLAAVLHGRATPALLDTYQAERLPVIAALVRATERTTQASTSRSPLLYQVLAHLLPLTLGREAVQRKATRTLSQLAVHHRRGPLASDSRLGPLRAGDRVPDLMLEGGSRLYEVLDLNGPTLFAVAPHGTAPVWREALRRWQGAVTERRFFVHADQLDADKEVADALRDRGGLLLVRPDGHLAAAAPITDPTAIAEWLTRWFTPRPPSTTTAVVPATSGVASGEPDA</sequence>
<evidence type="ECO:0000259" key="4">
    <source>
        <dbReference type="Pfam" id="PF01494"/>
    </source>
</evidence>
<accession>A0A918AL66</accession>
<dbReference type="GO" id="GO:0016709">
    <property type="term" value="F:oxidoreductase activity, acting on paired donors, with incorporation or reduction of molecular oxygen, NAD(P)H as one donor, and incorporation of one atom of oxygen"/>
    <property type="evidence" value="ECO:0007669"/>
    <property type="project" value="UniProtKB-ARBA"/>
</dbReference>
<evidence type="ECO:0000256" key="3">
    <source>
        <dbReference type="ARBA" id="ARBA00022827"/>
    </source>
</evidence>
<dbReference type="InterPro" id="IPR002938">
    <property type="entry name" value="FAD-bd"/>
</dbReference>
<dbReference type="Gene3D" id="3.30.70.2450">
    <property type="match status" value="1"/>
</dbReference>
<keyword evidence="3" id="KW-0274">FAD</keyword>
<dbReference type="Pfam" id="PF01494">
    <property type="entry name" value="FAD_binding_3"/>
    <property type="match status" value="1"/>
</dbReference>
<organism evidence="5 6">
    <name type="scientific">Saccharothrix coeruleofusca</name>
    <dbReference type="NCBI Taxonomy" id="33919"/>
    <lineage>
        <taxon>Bacteria</taxon>
        <taxon>Bacillati</taxon>
        <taxon>Actinomycetota</taxon>
        <taxon>Actinomycetes</taxon>
        <taxon>Pseudonocardiales</taxon>
        <taxon>Pseudonocardiaceae</taxon>
        <taxon>Saccharothrix</taxon>
    </lineage>
</organism>
<evidence type="ECO:0000313" key="6">
    <source>
        <dbReference type="Proteomes" id="UP000639606"/>
    </source>
</evidence>
<keyword evidence="6" id="KW-1185">Reference proteome</keyword>
<dbReference type="SUPFAM" id="SSF51905">
    <property type="entry name" value="FAD/NAD(P)-binding domain"/>
    <property type="match status" value="1"/>
</dbReference>
<dbReference type="EMBL" id="BMRG01000004">
    <property type="protein sequence ID" value="GGP54796.1"/>
    <property type="molecule type" value="Genomic_DNA"/>
</dbReference>
<dbReference type="Pfam" id="PF21274">
    <property type="entry name" value="Rng_hyd_C"/>
    <property type="match status" value="1"/>
</dbReference>
<dbReference type="PRINTS" id="PR00420">
    <property type="entry name" value="RNGMNOXGNASE"/>
</dbReference>
<dbReference type="RefSeq" id="WP_189223736.1">
    <property type="nucleotide sequence ID" value="NZ_BMRG01000004.1"/>
</dbReference>
<dbReference type="PANTHER" id="PTHR43004:SF19">
    <property type="entry name" value="BINDING MONOOXYGENASE, PUTATIVE (JCVI)-RELATED"/>
    <property type="match status" value="1"/>
</dbReference>
<name>A0A918AL66_9PSEU</name>
<evidence type="ECO:0000313" key="5">
    <source>
        <dbReference type="EMBL" id="GGP54796.1"/>
    </source>
</evidence>
<dbReference type="Gene3D" id="3.40.30.120">
    <property type="match status" value="1"/>
</dbReference>
<reference evidence="5" key="2">
    <citation type="submission" date="2020-09" db="EMBL/GenBank/DDBJ databases">
        <authorList>
            <person name="Sun Q."/>
            <person name="Ohkuma M."/>
        </authorList>
    </citation>
    <scope>NUCLEOTIDE SEQUENCE</scope>
    <source>
        <strain evidence="5">JCM 3313</strain>
    </source>
</reference>
<dbReference type="PANTHER" id="PTHR43004">
    <property type="entry name" value="TRK SYSTEM POTASSIUM UPTAKE PROTEIN"/>
    <property type="match status" value="1"/>
</dbReference>
<proteinExistence type="predicted"/>
<dbReference type="Proteomes" id="UP000639606">
    <property type="component" value="Unassembled WGS sequence"/>
</dbReference>
<protein>
    <submittedName>
        <fullName evidence="5">Oxygenase</fullName>
    </submittedName>
</protein>
<dbReference type="InterPro" id="IPR036188">
    <property type="entry name" value="FAD/NAD-bd_sf"/>
</dbReference>
<dbReference type="AlphaFoldDB" id="A0A918AL66"/>
<reference evidence="5" key="1">
    <citation type="journal article" date="2014" name="Int. J. Syst. Evol. Microbiol.">
        <title>Complete genome sequence of Corynebacterium casei LMG S-19264T (=DSM 44701T), isolated from a smear-ripened cheese.</title>
        <authorList>
            <consortium name="US DOE Joint Genome Institute (JGI-PGF)"/>
            <person name="Walter F."/>
            <person name="Albersmeier A."/>
            <person name="Kalinowski J."/>
            <person name="Ruckert C."/>
        </authorList>
    </citation>
    <scope>NUCLEOTIDE SEQUENCE</scope>
    <source>
        <strain evidence="5">JCM 3313</strain>
    </source>
</reference>
<dbReference type="Gene3D" id="3.50.50.60">
    <property type="entry name" value="FAD/NAD(P)-binding domain"/>
    <property type="match status" value="1"/>
</dbReference>
<gene>
    <name evidence="5" type="ORF">GCM10010185_29130</name>
</gene>
<evidence type="ECO:0000256" key="1">
    <source>
        <dbReference type="ARBA" id="ARBA00001974"/>
    </source>
</evidence>